<protein>
    <submittedName>
        <fullName evidence="2">Metallophosphoesterase</fullName>
    </submittedName>
</protein>
<dbReference type="AlphaFoldDB" id="A0A6I0FRA1"/>
<dbReference type="Proteomes" id="UP000432715">
    <property type="component" value="Unassembled WGS sequence"/>
</dbReference>
<keyword evidence="3" id="KW-1185">Reference proteome</keyword>
<dbReference type="SUPFAM" id="SSF56300">
    <property type="entry name" value="Metallo-dependent phosphatases"/>
    <property type="match status" value="1"/>
</dbReference>
<reference evidence="2 3" key="1">
    <citation type="submission" date="2019-10" db="EMBL/GenBank/DDBJ databases">
        <title>Alkaliphilus serpentinus sp. nov. and Alkaliphilus pronyensis sp. nov., two novel anaerobic alkaliphilic species isolated from the serpentinized-hosted hydrothermal field of the Prony Bay (New Caledonia).</title>
        <authorList>
            <person name="Postec A."/>
        </authorList>
    </citation>
    <scope>NUCLEOTIDE SEQUENCE [LARGE SCALE GENOMIC DNA]</scope>
    <source>
        <strain evidence="2 3">LacV</strain>
    </source>
</reference>
<feature type="domain" description="Calcineurin-like phosphoesterase" evidence="1">
    <location>
        <begin position="34"/>
        <end position="160"/>
    </location>
</feature>
<dbReference type="Gene3D" id="3.60.21.10">
    <property type="match status" value="1"/>
</dbReference>
<sequence>MNIINRIKEVAYSLTNYPYIPEEFIKEAVGPMLIHISDTPSDIYTYIYRVIEKVKPKYIIHTGDLVDDIKLEILKGFKDEYYKNAKKLIKRLDASDAITYYALGNHDDHNIVTGLTDRGIVIEKATVEIESLIFHLNHYHEDNNEDKDFYLFGHGFYPAHYNGTDFIGLNGLLNINIIDLSTKKVYQLKYPIGTNRLRRMELGRIGI</sequence>
<gene>
    <name evidence="2" type="ORF">F8154_00270</name>
</gene>
<organism evidence="2 3">
    <name type="scientific">Alkaliphilus pronyensis</name>
    <dbReference type="NCBI Taxonomy" id="1482732"/>
    <lineage>
        <taxon>Bacteria</taxon>
        <taxon>Bacillati</taxon>
        <taxon>Bacillota</taxon>
        <taxon>Clostridia</taxon>
        <taxon>Peptostreptococcales</taxon>
        <taxon>Natronincolaceae</taxon>
        <taxon>Alkaliphilus</taxon>
    </lineage>
</organism>
<dbReference type="RefSeq" id="WP_151859577.1">
    <property type="nucleotide sequence ID" value="NZ_WBZC01000001.1"/>
</dbReference>
<dbReference type="GO" id="GO:0016787">
    <property type="term" value="F:hydrolase activity"/>
    <property type="evidence" value="ECO:0007669"/>
    <property type="project" value="InterPro"/>
</dbReference>
<dbReference type="InterPro" id="IPR004843">
    <property type="entry name" value="Calcineurin-like_PHP"/>
</dbReference>
<dbReference type="EMBL" id="WBZC01000001">
    <property type="protein sequence ID" value="KAB3540988.1"/>
    <property type="molecule type" value="Genomic_DNA"/>
</dbReference>
<name>A0A6I0FRA1_9FIRM</name>
<accession>A0A6I0FRA1</accession>
<dbReference type="OrthoDB" id="2111073at2"/>
<evidence type="ECO:0000313" key="3">
    <source>
        <dbReference type="Proteomes" id="UP000432715"/>
    </source>
</evidence>
<proteinExistence type="predicted"/>
<evidence type="ECO:0000313" key="2">
    <source>
        <dbReference type="EMBL" id="KAB3540988.1"/>
    </source>
</evidence>
<evidence type="ECO:0000259" key="1">
    <source>
        <dbReference type="Pfam" id="PF00149"/>
    </source>
</evidence>
<comment type="caution">
    <text evidence="2">The sequence shown here is derived from an EMBL/GenBank/DDBJ whole genome shotgun (WGS) entry which is preliminary data.</text>
</comment>
<dbReference type="InterPro" id="IPR029052">
    <property type="entry name" value="Metallo-depent_PP-like"/>
</dbReference>
<dbReference type="Pfam" id="PF00149">
    <property type="entry name" value="Metallophos"/>
    <property type="match status" value="1"/>
</dbReference>